<keyword evidence="2" id="KW-1185">Reference proteome</keyword>
<evidence type="ECO:0000313" key="1">
    <source>
        <dbReference type="EMBL" id="KAA0970328.1"/>
    </source>
</evidence>
<accession>A0A5B0DVF6</accession>
<sequence length="229" mass="26113">MAETTGSLKQFTQFGDEVAKSKVVMTRNLGPLDKIVSNGNLAMTTFYQQFRAGERQPEDNKWDRTREAADSTINPHYHDQLHFAALSLDGIGVKYYGSFHVEFKEHVIEQRSSVFEENPSLFLKKHAIVVGDLPPRGYRADWQSRHLLAQAKLYAQITSATKVETYPAILMDQRDGFDADFVEVHIFGSLNRNSISKVIATTLPKGPERHIWRNVKRHLENIGVEVEEQ</sequence>
<dbReference type="RefSeq" id="WP_149299206.1">
    <property type="nucleotide sequence ID" value="NZ_VTWH01000002.1"/>
</dbReference>
<reference evidence="1 2" key="1">
    <citation type="submission" date="2019-08" db="EMBL/GenBank/DDBJ databases">
        <title>Aureimonas fodiniaquatilis sp. nov., isolated from a coal mine wastewater.</title>
        <authorList>
            <person name="Kim W."/>
        </authorList>
    </citation>
    <scope>NUCLEOTIDE SEQUENCE [LARGE SCALE GENOMIC DNA]</scope>
    <source>
        <strain evidence="1 2">CAU 1482</strain>
    </source>
</reference>
<name>A0A5B0DVF6_9HYPH</name>
<organism evidence="1 2">
    <name type="scientific">Aureimonas fodinaquatilis</name>
    <dbReference type="NCBI Taxonomy" id="2565783"/>
    <lineage>
        <taxon>Bacteria</taxon>
        <taxon>Pseudomonadati</taxon>
        <taxon>Pseudomonadota</taxon>
        <taxon>Alphaproteobacteria</taxon>
        <taxon>Hyphomicrobiales</taxon>
        <taxon>Aurantimonadaceae</taxon>
        <taxon>Aureimonas</taxon>
    </lineage>
</organism>
<evidence type="ECO:0000313" key="2">
    <source>
        <dbReference type="Proteomes" id="UP000324738"/>
    </source>
</evidence>
<protein>
    <submittedName>
        <fullName evidence="1">Uncharacterized protein</fullName>
    </submittedName>
</protein>
<dbReference type="OrthoDB" id="8456111at2"/>
<dbReference type="AlphaFoldDB" id="A0A5B0DVF6"/>
<dbReference type="EMBL" id="VTWH01000002">
    <property type="protein sequence ID" value="KAA0970328.1"/>
    <property type="molecule type" value="Genomic_DNA"/>
</dbReference>
<gene>
    <name evidence="1" type="ORF">FPY71_07325</name>
</gene>
<proteinExistence type="predicted"/>
<dbReference type="Proteomes" id="UP000324738">
    <property type="component" value="Unassembled WGS sequence"/>
</dbReference>
<comment type="caution">
    <text evidence="1">The sequence shown here is derived from an EMBL/GenBank/DDBJ whole genome shotgun (WGS) entry which is preliminary data.</text>
</comment>